<dbReference type="Proteomes" id="UP000825935">
    <property type="component" value="Chromosome 5"/>
</dbReference>
<comment type="caution">
    <text evidence="1">The sequence shown here is derived from an EMBL/GenBank/DDBJ whole genome shotgun (WGS) entry which is preliminary data.</text>
</comment>
<keyword evidence="2" id="KW-1185">Reference proteome</keyword>
<dbReference type="AlphaFoldDB" id="A0A8T2UNQ5"/>
<proteinExistence type="predicted"/>
<sequence>MADQITQLYLYELRIYFSDQTFARMDIDVDDFETEYDVEEAHWLVCFINQGLGVAFYIECFEEYLARHVGWAGDRYYYFDPSREMPNEENDITWAWADVLTLGSDDGAPEVEPDSP</sequence>
<evidence type="ECO:0000313" key="1">
    <source>
        <dbReference type="EMBL" id="KAH7436388.1"/>
    </source>
</evidence>
<name>A0A8T2UNQ5_CERRI</name>
<gene>
    <name evidence="1" type="ORF">KP509_05G017700</name>
</gene>
<protein>
    <submittedName>
        <fullName evidence="1">Uncharacterized protein</fullName>
    </submittedName>
</protein>
<reference evidence="1" key="1">
    <citation type="submission" date="2021-08" db="EMBL/GenBank/DDBJ databases">
        <title>WGS assembly of Ceratopteris richardii.</title>
        <authorList>
            <person name="Marchant D.B."/>
            <person name="Chen G."/>
            <person name="Jenkins J."/>
            <person name="Shu S."/>
            <person name="Leebens-Mack J."/>
            <person name="Grimwood J."/>
            <person name="Schmutz J."/>
            <person name="Soltis P."/>
            <person name="Soltis D."/>
            <person name="Chen Z.-H."/>
        </authorList>
    </citation>
    <scope>NUCLEOTIDE SEQUENCE</scope>
    <source>
        <strain evidence="1">Whitten #5841</strain>
        <tissue evidence="1">Leaf</tissue>
    </source>
</reference>
<organism evidence="1 2">
    <name type="scientific">Ceratopteris richardii</name>
    <name type="common">Triangle waterfern</name>
    <dbReference type="NCBI Taxonomy" id="49495"/>
    <lineage>
        <taxon>Eukaryota</taxon>
        <taxon>Viridiplantae</taxon>
        <taxon>Streptophyta</taxon>
        <taxon>Embryophyta</taxon>
        <taxon>Tracheophyta</taxon>
        <taxon>Polypodiopsida</taxon>
        <taxon>Polypodiidae</taxon>
        <taxon>Polypodiales</taxon>
        <taxon>Pteridineae</taxon>
        <taxon>Pteridaceae</taxon>
        <taxon>Parkerioideae</taxon>
        <taxon>Ceratopteris</taxon>
    </lineage>
</organism>
<accession>A0A8T2UNQ5</accession>
<evidence type="ECO:0000313" key="2">
    <source>
        <dbReference type="Proteomes" id="UP000825935"/>
    </source>
</evidence>
<dbReference type="EMBL" id="CM035410">
    <property type="protein sequence ID" value="KAH7436388.1"/>
    <property type="molecule type" value="Genomic_DNA"/>
</dbReference>